<sequence>MARFQYFDGSTRLDTAEAAALQALRADASALSLTDFDAAVDTSGLLEEGECLADYLRADDTTTFYVVEGPRGRLYGVRTMGFDFLFTRGGRAPVLCDGLEEAALVGELARDPMAWLLLPVNAPDATSRVGLERLVASSGEYRRITGAHGGERYQLLINGEPVCGAQIVDSVISTLYTRSDYRRQGLARRLIGRVLLDHPGLRHSDDRTKDGERFVANTPLRRAGEAREGLAPAP</sequence>
<dbReference type="RefSeq" id="WP_253476286.1">
    <property type="nucleotide sequence ID" value="NZ_JALJXV010000003.1"/>
</dbReference>
<proteinExistence type="predicted"/>
<organism evidence="1 2">
    <name type="scientific">Natronocella acetinitrilica</name>
    <dbReference type="NCBI Taxonomy" id="414046"/>
    <lineage>
        <taxon>Bacteria</taxon>
        <taxon>Pseudomonadati</taxon>
        <taxon>Pseudomonadota</taxon>
        <taxon>Gammaproteobacteria</taxon>
        <taxon>Chromatiales</taxon>
        <taxon>Ectothiorhodospiraceae</taxon>
        <taxon>Natronocella</taxon>
    </lineage>
</organism>
<name>A0AAE3KAI2_9GAMM</name>
<dbReference type="AlphaFoldDB" id="A0AAE3KAI2"/>
<dbReference type="SUPFAM" id="SSF55729">
    <property type="entry name" value="Acyl-CoA N-acyltransferases (Nat)"/>
    <property type="match status" value="1"/>
</dbReference>
<evidence type="ECO:0000313" key="2">
    <source>
        <dbReference type="Proteomes" id="UP001205843"/>
    </source>
</evidence>
<dbReference type="EMBL" id="JALJXV010000003">
    <property type="protein sequence ID" value="MCP1674345.1"/>
    <property type="molecule type" value="Genomic_DNA"/>
</dbReference>
<reference evidence="1" key="1">
    <citation type="submission" date="2022-03" db="EMBL/GenBank/DDBJ databases">
        <title>Genomic Encyclopedia of Type Strains, Phase III (KMG-III): the genomes of soil and plant-associated and newly described type strains.</title>
        <authorList>
            <person name="Whitman W."/>
        </authorList>
    </citation>
    <scope>NUCLEOTIDE SEQUENCE</scope>
    <source>
        <strain evidence="1">ANL 6-2</strain>
    </source>
</reference>
<protein>
    <submittedName>
        <fullName evidence="1">GNAT superfamily N-acetyltransferase</fullName>
    </submittedName>
</protein>
<dbReference type="InterPro" id="IPR016181">
    <property type="entry name" value="Acyl_CoA_acyltransferase"/>
</dbReference>
<dbReference type="Proteomes" id="UP001205843">
    <property type="component" value="Unassembled WGS sequence"/>
</dbReference>
<keyword evidence="2" id="KW-1185">Reference proteome</keyword>
<accession>A0AAE3KAI2</accession>
<comment type="caution">
    <text evidence="1">The sequence shown here is derived from an EMBL/GenBank/DDBJ whole genome shotgun (WGS) entry which is preliminary data.</text>
</comment>
<gene>
    <name evidence="1" type="ORF">J2T57_001447</name>
</gene>
<evidence type="ECO:0000313" key="1">
    <source>
        <dbReference type="EMBL" id="MCP1674345.1"/>
    </source>
</evidence>